<dbReference type="OrthoDB" id="4322at2759"/>
<feature type="region of interest" description="Disordered" evidence="1">
    <location>
        <begin position="48"/>
        <end position="90"/>
    </location>
</feature>
<sequence length="669" mass="74683">MSDSGAVHNESDAHFCALRAESPPHSCQNLLQAIVGARGRSGEQRTNIVYQDPGSSWNGTSGSGSDCINGNEDGADGRESIGGHNASHQDDVLRPENMDIEAQERFLEIFVKFRLPIVTKEYEHAHGHNVTSMVAETSQVTITDQLRMDWRILDVFVPALTKDEVLDLRDARRKIWRFYVGGHLALPLEFTSLLVRDHLTVLLKMSVPYLRPLRLESEIGFLPEDLLQTRNVPKVLKTLVVLARIVDPASFAHACHQMQAERYANFEFSTRDGTSRSRIETAVPPDTSIAYAFLQASQRQHVRIVVHGAHGSGKSALINALMEHDAFVGEHHPLAFVRLSSDTIAPTEVNKIAWHSFVLARQEKDKTGDCDYLPVGTDVLSTVARCENKAAALTIHEVPSCEQFAGGRLMQDDVPIPSRIILNSGDFRSVRQQLGGQPPADAVFLVERADDLRLPSFYHSYRALRAFYGNRVWERLIVILTHASSRAPASMKSQHEFEQRRIELVRACLLAHATVPGLVQVALWSIHLLRRIRAIPLALFRRCFRPGRNVSESETMRSHPVQEAQIAAPTRFAESVPIVFLENATRTVTRIDGPPMGPGIPHESVDSGMRPLFDVLYETAILGQRSVHDAKAQANHAVRTQPLPLHEQALPVWQRVAFGLVVFMLVNWC</sequence>
<evidence type="ECO:0000313" key="3">
    <source>
        <dbReference type="Proteomes" id="UP000324585"/>
    </source>
</evidence>
<name>A0A5J4YTA7_PORPP</name>
<comment type="caution">
    <text evidence="2">The sequence shown here is derived from an EMBL/GenBank/DDBJ whole genome shotgun (WGS) entry which is preliminary data.</text>
</comment>
<dbReference type="SUPFAM" id="SSF52540">
    <property type="entry name" value="P-loop containing nucleoside triphosphate hydrolases"/>
    <property type="match status" value="1"/>
</dbReference>
<gene>
    <name evidence="2" type="ORF">FVE85_2972</name>
</gene>
<dbReference type="InterPro" id="IPR027417">
    <property type="entry name" value="P-loop_NTPase"/>
</dbReference>
<feature type="compositionally biased region" description="Low complexity" evidence="1">
    <location>
        <begin position="54"/>
        <end position="65"/>
    </location>
</feature>
<feature type="compositionally biased region" description="Basic and acidic residues" evidence="1">
    <location>
        <begin position="75"/>
        <end position="90"/>
    </location>
</feature>
<reference evidence="3" key="1">
    <citation type="journal article" date="2019" name="Nat. Commun.">
        <title>Expansion of phycobilisome linker gene families in mesophilic red algae.</title>
        <authorList>
            <person name="Lee J."/>
            <person name="Kim D."/>
            <person name="Bhattacharya D."/>
            <person name="Yoon H.S."/>
        </authorList>
    </citation>
    <scope>NUCLEOTIDE SEQUENCE [LARGE SCALE GENOMIC DNA]</scope>
    <source>
        <strain evidence="3">CCMP 1328</strain>
    </source>
</reference>
<organism evidence="2 3">
    <name type="scientific">Porphyridium purpureum</name>
    <name type="common">Red alga</name>
    <name type="synonym">Porphyridium cruentum</name>
    <dbReference type="NCBI Taxonomy" id="35688"/>
    <lineage>
        <taxon>Eukaryota</taxon>
        <taxon>Rhodophyta</taxon>
        <taxon>Bangiophyceae</taxon>
        <taxon>Porphyridiales</taxon>
        <taxon>Porphyridiaceae</taxon>
        <taxon>Porphyridium</taxon>
    </lineage>
</organism>
<dbReference type="Proteomes" id="UP000324585">
    <property type="component" value="Unassembled WGS sequence"/>
</dbReference>
<proteinExistence type="predicted"/>
<evidence type="ECO:0000313" key="2">
    <source>
        <dbReference type="EMBL" id="KAA8494731.1"/>
    </source>
</evidence>
<keyword evidence="3" id="KW-1185">Reference proteome</keyword>
<protein>
    <submittedName>
        <fullName evidence="2">Uncharacterized protein</fullName>
    </submittedName>
</protein>
<dbReference type="EMBL" id="VRMN01000004">
    <property type="protein sequence ID" value="KAA8494731.1"/>
    <property type="molecule type" value="Genomic_DNA"/>
</dbReference>
<evidence type="ECO:0000256" key="1">
    <source>
        <dbReference type="SAM" id="MobiDB-lite"/>
    </source>
</evidence>
<dbReference type="AlphaFoldDB" id="A0A5J4YTA7"/>
<accession>A0A5J4YTA7</accession>